<accession>A0A0J9X7E7</accession>
<evidence type="ECO:0000313" key="1">
    <source>
        <dbReference type="EMBL" id="CDO53372.1"/>
    </source>
</evidence>
<reference evidence="1" key="1">
    <citation type="submission" date="2014-03" db="EMBL/GenBank/DDBJ databases">
        <authorList>
            <person name="Casaregola S."/>
        </authorList>
    </citation>
    <scope>NUCLEOTIDE SEQUENCE [LARGE SCALE GENOMIC DNA]</scope>
    <source>
        <strain evidence="1">CLIB 918</strain>
    </source>
</reference>
<proteinExistence type="predicted"/>
<comment type="caution">
    <text evidence="1">The sequence shown here is derived from an EMBL/GenBank/DDBJ whole genome shotgun (WGS) entry which is preliminary data.</text>
</comment>
<protein>
    <recommendedName>
        <fullName evidence="3">F-box domain-containing protein</fullName>
    </recommendedName>
</protein>
<gene>
    <name evidence="1" type="ORF">BN980_GECA05s00733g</name>
</gene>
<evidence type="ECO:0008006" key="3">
    <source>
        <dbReference type="Google" id="ProtNLM"/>
    </source>
</evidence>
<sequence length="628" mass="73585">MIYFIYKAWSSYHRHHKKKKSITNESSPELPQHLLLIHLPTELLSKIILELLNEWALMRSLKCTYLRGLLDNIETLPELSTYQMIPLVQVNKFFYELVWTITLKYSYWNQNPKKCESFSWSSTLYRSRLFVFNEDMLRSRGIEPGDQFHLEGPLSQNQLRLVRHVIFQNVPFLFSSVRLGSERIITIPKLQYLTTLKIDTHFISSLTEGYDDIRRHFWEEETKKDGGVEKFRRRLSPFIVNYIEEANDDKLNSGMVIVYYNQLVCQAIVNMISLLDHPVSCTIVHSIFTCLGLMCLIAIFAEHNMANQIHSLIVNPWNIGCKDCVRLLALLKPEHLVIRKIQSIPLTKELTTILFEHNPNLRKVEIENVGSRYLDFPSNLEMLIIGAYPIFSKFNLPLGQKFTNLIELGLDFQSQIDHKYIKTNLLHVPTLQTLRISGQLLQNIDLISCFLESNPTITSLLMYFNGNYEHLEPLYRNMSNIKLLDISYRSLWEYYNITDFNLASGLDMILTNTSSLTMLLIHKNQTDNLSFKEWATKLSIEYEQNTRHLRYIYVYNSGTRYEPLDISDFIPMFFDVSKDDMCEMSPYHAAIKKLYRIDSAYSGNKMNAERCRLELDVCGIRKKFQTSQ</sequence>
<name>A0A0J9X7E7_GEOCN</name>
<dbReference type="AlphaFoldDB" id="A0A0J9X7E7"/>
<dbReference type="InterPro" id="IPR032675">
    <property type="entry name" value="LRR_dom_sf"/>
</dbReference>
<organism evidence="1 2">
    <name type="scientific">Geotrichum candidum</name>
    <name type="common">Oospora lactis</name>
    <name type="synonym">Dipodascus geotrichum</name>
    <dbReference type="NCBI Taxonomy" id="1173061"/>
    <lineage>
        <taxon>Eukaryota</taxon>
        <taxon>Fungi</taxon>
        <taxon>Dikarya</taxon>
        <taxon>Ascomycota</taxon>
        <taxon>Saccharomycotina</taxon>
        <taxon>Dipodascomycetes</taxon>
        <taxon>Dipodascales</taxon>
        <taxon>Dipodascaceae</taxon>
        <taxon>Geotrichum</taxon>
    </lineage>
</organism>
<dbReference type="EMBL" id="CCBN010000005">
    <property type="protein sequence ID" value="CDO53372.1"/>
    <property type="molecule type" value="Genomic_DNA"/>
</dbReference>
<keyword evidence="2" id="KW-1185">Reference proteome</keyword>
<dbReference type="SUPFAM" id="SSF52058">
    <property type="entry name" value="L domain-like"/>
    <property type="match status" value="1"/>
</dbReference>
<dbReference type="Proteomes" id="UP000242525">
    <property type="component" value="Unassembled WGS sequence"/>
</dbReference>
<dbReference type="Gene3D" id="3.80.10.10">
    <property type="entry name" value="Ribonuclease Inhibitor"/>
    <property type="match status" value="1"/>
</dbReference>
<evidence type="ECO:0000313" key="2">
    <source>
        <dbReference type="Proteomes" id="UP000242525"/>
    </source>
</evidence>